<reference evidence="2" key="1">
    <citation type="journal article" date="2024" name="Virus Res.">
        <title>Exploring the viral landscape of saffron through metatranscriptomic analysis.</title>
        <authorList>
            <person name="Martinez-Fajardo C."/>
            <person name="Navarro-Simarro P."/>
            <person name="Morote L."/>
            <person name="Rubio-Moraga A."/>
            <person name="Mondejar-Lopez M."/>
            <person name="Niza E."/>
            <person name="Argandona J."/>
            <person name="Ahrazem O."/>
            <person name="Gomez-Gomez L."/>
            <person name="Lopez-Jimenez A.J."/>
        </authorList>
    </citation>
    <scope>NUCLEOTIDE SEQUENCE</scope>
    <source>
        <strain evidence="2">CR1</strain>
    </source>
</reference>
<sequence length="293" mass="32852">MRTSLISLDLLSVKSTIMSLTSSAAFTSWDQLPPVPEAEFVQLESLTIEEIFMPRIIFAPMCWEGDVFWFYPSATYSFNDRMVLARSAQRNGTAHALILINRNKTLEYIPLNNGYSAAGTYNRQSAVPREFRVSRLSLSAYLSAPVALEGTSTLIQTLDQENRNLRARVEQLQNHLNIGNGLPPQPHIRTRPPAPTTFAAAAAPFMRVRLNDQMFVLRATFEPRPGATDLLLHITYKPDGPVDQIGYRVLQASNALTSATFTSTFSHLNLPRDVLRSIVIEEPRLLFLKSDID</sequence>
<proteinExistence type="predicted"/>
<dbReference type="EMBL" id="PP339761">
    <property type="protein sequence ID" value="WWM21943.1"/>
    <property type="molecule type" value="Genomic_RNA"/>
</dbReference>
<organism evidence="2">
    <name type="scientific">Saffron-associated alphaflexivirus</name>
    <dbReference type="NCBI Taxonomy" id="3125858"/>
    <lineage>
        <taxon>Viruses</taxon>
        <taxon>Riboviria</taxon>
        <taxon>Orthornavirae</taxon>
        <taxon>Kitrinoviricota</taxon>
        <taxon>Alsuviricetes</taxon>
        <taxon>Tymovirales</taxon>
        <taxon>Alphaflexiviridae</taxon>
    </lineage>
</organism>
<evidence type="ECO:0000313" key="2">
    <source>
        <dbReference type="EMBL" id="WWM21943.1"/>
    </source>
</evidence>
<name>A0AAU6NE56_9VIRU</name>
<reference evidence="2" key="2">
    <citation type="submission" date="2024-02" db="EMBL/GenBank/DDBJ databases">
        <authorList>
            <person name="Lopez Jimenez A.J."/>
        </authorList>
    </citation>
    <scope>NUCLEOTIDE SEQUENCE</scope>
    <source>
        <strain evidence="2">CR1</strain>
    </source>
</reference>
<keyword evidence="1" id="KW-0175">Coiled coil</keyword>
<evidence type="ECO:0000256" key="1">
    <source>
        <dbReference type="SAM" id="Coils"/>
    </source>
</evidence>
<protein>
    <submittedName>
        <fullName evidence="2">Uncharacterized protein</fullName>
    </submittedName>
</protein>
<accession>A0AAU6NE56</accession>
<feature type="coiled-coil region" evidence="1">
    <location>
        <begin position="148"/>
        <end position="175"/>
    </location>
</feature>